<evidence type="ECO:0000259" key="3">
    <source>
        <dbReference type="SMART" id="SM00421"/>
    </source>
</evidence>
<dbReference type="InterPro" id="IPR036388">
    <property type="entry name" value="WH-like_DNA-bd_sf"/>
</dbReference>
<dbReference type="SMART" id="SM00421">
    <property type="entry name" value="HTH_LUXR"/>
    <property type="match status" value="1"/>
</dbReference>
<accession>A0A5N7JR24</accession>
<sequence>MEATIVRGAWKGHLGRGLAPKELQYLLGTAQGMTAKEIARQFDVAACTVAKRLSCAMFKLGVNRQTAMIAEAMRRQIISPMCFVLAALIAMHAIIGDDAMRRDRRAPERRTAQVRMVRQSERPSLMA</sequence>
<evidence type="ECO:0000256" key="2">
    <source>
        <dbReference type="SAM" id="Phobius"/>
    </source>
</evidence>
<dbReference type="GO" id="GO:0003677">
    <property type="term" value="F:DNA binding"/>
    <property type="evidence" value="ECO:0007669"/>
    <property type="project" value="InterPro"/>
</dbReference>
<organism evidence="4 5">
    <name type="scientific">Pseudomonas kitaguniensis</name>
    <dbReference type="NCBI Taxonomy" id="2607908"/>
    <lineage>
        <taxon>Bacteria</taxon>
        <taxon>Pseudomonadati</taxon>
        <taxon>Pseudomonadota</taxon>
        <taxon>Gammaproteobacteria</taxon>
        <taxon>Pseudomonadales</taxon>
        <taxon>Pseudomonadaceae</taxon>
        <taxon>Pseudomonas</taxon>
    </lineage>
</organism>
<dbReference type="Proteomes" id="UP000325438">
    <property type="component" value="Unassembled WGS sequence"/>
</dbReference>
<protein>
    <submittedName>
        <fullName evidence="4">Helix-turn-helix transcriptional regulator</fullName>
    </submittedName>
</protein>
<feature type="transmembrane region" description="Helical" evidence="2">
    <location>
        <begin position="77"/>
        <end position="95"/>
    </location>
</feature>
<dbReference type="InterPro" id="IPR016032">
    <property type="entry name" value="Sig_transdc_resp-reg_C-effctor"/>
</dbReference>
<evidence type="ECO:0000313" key="5">
    <source>
        <dbReference type="Proteomes" id="UP000325438"/>
    </source>
</evidence>
<dbReference type="AlphaFoldDB" id="A0A5N7JR24"/>
<dbReference type="Pfam" id="PF00196">
    <property type="entry name" value="GerE"/>
    <property type="match status" value="1"/>
</dbReference>
<comment type="caution">
    <text evidence="4">The sequence shown here is derived from an EMBL/GenBank/DDBJ whole genome shotgun (WGS) entry which is preliminary data.</text>
</comment>
<dbReference type="GO" id="GO:0006355">
    <property type="term" value="P:regulation of DNA-templated transcription"/>
    <property type="evidence" value="ECO:0007669"/>
    <property type="project" value="InterPro"/>
</dbReference>
<gene>
    <name evidence="4" type="ORF">F0170_07175</name>
</gene>
<feature type="region of interest" description="Disordered" evidence="1">
    <location>
        <begin position="103"/>
        <end position="127"/>
    </location>
</feature>
<keyword evidence="2" id="KW-0472">Membrane</keyword>
<dbReference type="RefSeq" id="WP_152748980.1">
    <property type="nucleotide sequence ID" value="NZ_VUBA01000042.1"/>
</dbReference>
<reference evidence="4 5" key="1">
    <citation type="submission" date="2019-09" db="EMBL/GenBank/DDBJ databases">
        <title>The draft genomes of Allium pathogen Pseudomonas sp.</title>
        <authorList>
            <person name="Fujikawa T."/>
            <person name="Sawada H."/>
        </authorList>
    </citation>
    <scope>NUCLEOTIDE SEQUENCE [LARGE SCALE GENOMIC DNA]</scope>
    <source>
        <strain evidence="4 5">MAFF 730085</strain>
    </source>
</reference>
<keyword evidence="2" id="KW-1133">Transmembrane helix</keyword>
<dbReference type="SUPFAM" id="SSF46894">
    <property type="entry name" value="C-terminal effector domain of the bipartite response regulators"/>
    <property type="match status" value="1"/>
</dbReference>
<dbReference type="InterPro" id="IPR000792">
    <property type="entry name" value="Tscrpt_reg_LuxR_C"/>
</dbReference>
<evidence type="ECO:0000256" key="1">
    <source>
        <dbReference type="SAM" id="MobiDB-lite"/>
    </source>
</evidence>
<dbReference type="Gene3D" id="1.10.10.10">
    <property type="entry name" value="Winged helix-like DNA-binding domain superfamily/Winged helix DNA-binding domain"/>
    <property type="match status" value="1"/>
</dbReference>
<keyword evidence="2" id="KW-0812">Transmembrane</keyword>
<name>A0A5N7JR24_9PSED</name>
<proteinExistence type="predicted"/>
<feature type="domain" description="HTH luxR-type" evidence="3">
    <location>
        <begin position="15"/>
        <end position="72"/>
    </location>
</feature>
<dbReference type="EMBL" id="VUBA01000042">
    <property type="protein sequence ID" value="MPQ83781.1"/>
    <property type="molecule type" value="Genomic_DNA"/>
</dbReference>
<evidence type="ECO:0000313" key="4">
    <source>
        <dbReference type="EMBL" id="MPQ83781.1"/>
    </source>
</evidence>